<reference evidence="2" key="1">
    <citation type="journal article" date="2019" name="Int. J. Syst. Evol. Microbiol.">
        <title>The Global Catalogue of Microorganisms (GCM) 10K type strain sequencing project: providing services to taxonomists for standard genome sequencing and annotation.</title>
        <authorList>
            <consortium name="The Broad Institute Genomics Platform"/>
            <consortium name="The Broad Institute Genome Sequencing Center for Infectious Disease"/>
            <person name="Wu L."/>
            <person name="Ma J."/>
        </authorList>
    </citation>
    <scope>NUCLEOTIDE SEQUENCE [LARGE SCALE GENOMIC DNA]</scope>
    <source>
        <strain evidence="2">CCUG 49339</strain>
    </source>
</reference>
<gene>
    <name evidence="1" type="ORF">ACFSCX_06260</name>
</gene>
<proteinExistence type="predicted"/>
<name>A0ABW4LPY5_9BACI</name>
<comment type="caution">
    <text evidence="1">The sequence shown here is derived from an EMBL/GenBank/DDBJ whole genome shotgun (WGS) entry which is preliminary data.</text>
</comment>
<dbReference type="EMBL" id="JBHUEM010000005">
    <property type="protein sequence ID" value="MFD1736165.1"/>
    <property type="molecule type" value="Genomic_DNA"/>
</dbReference>
<accession>A0ABW4LPY5</accession>
<evidence type="ECO:0000313" key="1">
    <source>
        <dbReference type="EMBL" id="MFD1736165.1"/>
    </source>
</evidence>
<protein>
    <submittedName>
        <fullName evidence="1">Uncharacterized protein</fullName>
    </submittedName>
</protein>
<evidence type="ECO:0000313" key="2">
    <source>
        <dbReference type="Proteomes" id="UP001597214"/>
    </source>
</evidence>
<dbReference type="RefSeq" id="WP_377927312.1">
    <property type="nucleotide sequence ID" value="NZ_JBHUEM010000005.1"/>
</dbReference>
<keyword evidence="2" id="KW-1185">Reference proteome</keyword>
<organism evidence="1 2">
    <name type="scientific">Bacillus salitolerans</name>
    <dbReference type="NCBI Taxonomy" id="1437434"/>
    <lineage>
        <taxon>Bacteria</taxon>
        <taxon>Bacillati</taxon>
        <taxon>Bacillota</taxon>
        <taxon>Bacilli</taxon>
        <taxon>Bacillales</taxon>
        <taxon>Bacillaceae</taxon>
        <taxon>Bacillus</taxon>
    </lineage>
</organism>
<sequence length="68" mass="7933">MKSLSEQSLIVDIRQEESPCHNIIYTLKLETTTYEYEGYDVLKILEDEKAELLRSTLGNRLMMHITKG</sequence>
<dbReference type="Proteomes" id="UP001597214">
    <property type="component" value="Unassembled WGS sequence"/>
</dbReference>